<accession>A0ABX8GTG3</accession>
<keyword evidence="1" id="KW-0175">Coiled coil</keyword>
<name>A0ABX8GTG3_9BACT</name>
<evidence type="ECO:0000313" key="2">
    <source>
        <dbReference type="EMBL" id="QWG06880.1"/>
    </source>
</evidence>
<dbReference type="RefSeq" id="WP_144074284.1">
    <property type="nucleotide sequence ID" value="NZ_CP076128.1"/>
</dbReference>
<evidence type="ECO:0000313" key="3">
    <source>
        <dbReference type="Proteomes" id="UP000682802"/>
    </source>
</evidence>
<evidence type="ECO:0000256" key="1">
    <source>
        <dbReference type="SAM" id="Coils"/>
    </source>
</evidence>
<keyword evidence="3" id="KW-1185">Reference proteome</keyword>
<organism evidence="2 3">
    <name type="scientific">Flammeovirga kamogawensis</name>
    <dbReference type="NCBI Taxonomy" id="373891"/>
    <lineage>
        <taxon>Bacteria</taxon>
        <taxon>Pseudomonadati</taxon>
        <taxon>Bacteroidota</taxon>
        <taxon>Cytophagia</taxon>
        <taxon>Cytophagales</taxon>
        <taxon>Flammeovirgaceae</taxon>
        <taxon>Flammeovirga</taxon>
    </lineage>
</organism>
<feature type="coiled-coil region" evidence="1">
    <location>
        <begin position="5"/>
        <end position="39"/>
    </location>
</feature>
<dbReference type="EMBL" id="CP076128">
    <property type="protein sequence ID" value="QWG06880.1"/>
    <property type="molecule type" value="Genomic_DNA"/>
</dbReference>
<sequence>MSEKVEKTNEIRERLKADKERLKAETKLYKDELVSLTTETVADTRHDIKKVLTYGAAVVATYSLSQWALRLHSHRSKKKYLKKLEKLDGKGKKGKIDTTVESTNSRIPSFGKMLRDEATVFLMGVAKEELLNYLTRRQENRKKKRDS</sequence>
<protein>
    <submittedName>
        <fullName evidence="2">YidC/Oxa1 family membrane protein insertase</fullName>
    </submittedName>
</protein>
<gene>
    <name evidence="2" type="ORF">KM029_16455</name>
</gene>
<reference evidence="2 3" key="1">
    <citation type="submission" date="2021-05" db="EMBL/GenBank/DDBJ databases">
        <title>Comparative genomic studies on the polysaccharide-degrading batcterial strains of the Flammeovirga genus.</title>
        <authorList>
            <person name="Zewei F."/>
            <person name="Zheng Z."/>
            <person name="Yu L."/>
            <person name="Ruyue G."/>
            <person name="Yanhong M."/>
            <person name="Yuanyuan C."/>
            <person name="Jingyan G."/>
            <person name="Wenjun H."/>
        </authorList>
    </citation>
    <scope>NUCLEOTIDE SEQUENCE [LARGE SCALE GENOMIC DNA]</scope>
    <source>
        <strain evidence="2 3">YS10</strain>
    </source>
</reference>
<proteinExistence type="predicted"/>
<dbReference type="Proteomes" id="UP000682802">
    <property type="component" value="Chromosome 1"/>
</dbReference>